<dbReference type="eggNOG" id="ENOG502TGZ5">
    <property type="taxonomic scope" value="Eukaryota"/>
</dbReference>
<dbReference type="AlphaFoldDB" id="E3NJ04"/>
<dbReference type="InterPro" id="IPR009689">
    <property type="entry name" value="DUF1280"/>
</dbReference>
<dbReference type="InParanoid" id="E3NJ04"/>
<dbReference type="OMA" id="CHICTMS"/>
<gene>
    <name evidence="1" type="ORF">CRE_22153</name>
</gene>
<organism evidence="2">
    <name type="scientific">Caenorhabditis remanei</name>
    <name type="common">Caenorhabditis vulgaris</name>
    <dbReference type="NCBI Taxonomy" id="31234"/>
    <lineage>
        <taxon>Eukaryota</taxon>
        <taxon>Metazoa</taxon>
        <taxon>Ecdysozoa</taxon>
        <taxon>Nematoda</taxon>
        <taxon>Chromadorea</taxon>
        <taxon>Rhabditida</taxon>
        <taxon>Rhabditina</taxon>
        <taxon>Rhabditomorpha</taxon>
        <taxon>Rhabditoidea</taxon>
        <taxon>Rhabditidae</taxon>
        <taxon>Peloderinae</taxon>
        <taxon>Caenorhabditis</taxon>
    </lineage>
</organism>
<name>E3NJ04_CAERE</name>
<dbReference type="OrthoDB" id="5871670at2759"/>
<dbReference type="PANTHER" id="PTHR31424:SF3">
    <property type="entry name" value="RING-TYPE DOMAIN-CONTAINING PROTEIN"/>
    <property type="match status" value="1"/>
</dbReference>
<keyword evidence="2" id="KW-1185">Reference proteome</keyword>
<dbReference type="PANTHER" id="PTHR31424">
    <property type="entry name" value="PROTEIN CBG23806"/>
    <property type="match status" value="1"/>
</dbReference>
<proteinExistence type="predicted"/>
<dbReference type="EMBL" id="DS268719">
    <property type="protein sequence ID" value="EFO99609.1"/>
    <property type="molecule type" value="Genomic_DNA"/>
</dbReference>
<accession>E3NJ04</accession>
<reference evidence="1" key="1">
    <citation type="submission" date="2007-07" db="EMBL/GenBank/DDBJ databases">
        <title>PCAP assembly of the Caenorhabditis remanei genome.</title>
        <authorList>
            <consortium name="The Caenorhabditis remanei Sequencing Consortium"/>
            <person name="Wilson R.K."/>
        </authorList>
    </citation>
    <scope>NUCLEOTIDE SEQUENCE [LARGE SCALE GENOMIC DNA]</scope>
    <source>
        <strain evidence="1">PB4641</strain>
    </source>
</reference>
<dbReference type="HOGENOM" id="CLU_015719_2_1_1"/>
<evidence type="ECO:0000313" key="2">
    <source>
        <dbReference type="Proteomes" id="UP000008281"/>
    </source>
</evidence>
<protein>
    <submittedName>
        <fullName evidence="1">Uncharacterized protein</fullName>
    </submittedName>
</protein>
<dbReference type="Proteomes" id="UP000008281">
    <property type="component" value="Unassembled WGS sequence"/>
</dbReference>
<sequence>MSLKDQLHNSAKNCKLIEQELKTMNEINQDLKDQLCTEKMEKCSILKQLNLVRSEREDSKRELLLVSMNAVAAISGNYTELAKRQKIMEKVESKLEKTEVNLSKMFPAPITYSAVSTNYRQMCSVRSVIDYMKVAAPNQSDLEDLGRKVMKNLSPSNPSFFSLSPKNTFLLRNKLHLTDGNLKEMKRFLKSVLDVDFLASRGDVDKFRKNLRIPEKYDFYTDIIEKEAGNGRKTMIPSARVIIRDIQEYLSARLTDLDRTNKLVFDENTGGDIVVTLCGDKGSDETKLCLSLQNVSYGNSPDNLILLGYYEGADNDKELKLKANRVFDQWNQMTTVTYTAKNGSLITRLLRKQVCGDLKFLSCLLGHQGQSSSSPCHICTMSWSQHGSGMRKLEDCDFSQCISYRTLRSIEKDAENGDNSIKKHSTPLCLVEPIEFLIPTVHIIMGIYTTYFEAYILGEANRMDLKNLKNSNISTNDSKSSLRDQKKHLRKISKIEKEIELQVATLSSSLDDAYAVSAALMTLIENPKKHLKQPMKLQGAAELPAQALSAISKK</sequence>
<dbReference type="Pfam" id="PF06918">
    <property type="entry name" value="DUF1280"/>
    <property type="match status" value="1"/>
</dbReference>
<evidence type="ECO:0000313" key="1">
    <source>
        <dbReference type="EMBL" id="EFO99609.1"/>
    </source>
</evidence>